<keyword evidence="3" id="KW-1185">Reference proteome</keyword>
<dbReference type="Proteomes" id="UP000006727">
    <property type="component" value="Chromosome 10"/>
</dbReference>
<dbReference type="Gramene" id="Pp3c10_12918V3.1">
    <property type="protein sequence ID" value="PAC:32900216.CDS.1"/>
    <property type="gene ID" value="Pp3c10_12918"/>
</dbReference>
<accession>A0A2K1JYU5</accession>
<dbReference type="AlphaFoldDB" id="A0A2K1JYU5"/>
<dbReference type="EnsemblPlants" id="Pp3c10_12918V3.1">
    <property type="protein sequence ID" value="PAC:32900216.CDS.1"/>
    <property type="gene ID" value="Pp3c10_12918"/>
</dbReference>
<sequence>MWVSINPRWRSFTDVGVRGVRNEVDNARYAEAGRGKLGISAPEMWEVTDAAKAGHFIPFAVRPAPPSGIVAMTCEMRMILWTRSPASAQTDLT</sequence>
<dbReference type="InParanoid" id="A0A2K1JYU5"/>
<reference evidence="2" key="3">
    <citation type="submission" date="2020-12" db="UniProtKB">
        <authorList>
            <consortium name="EnsemblPlants"/>
        </authorList>
    </citation>
    <scope>IDENTIFICATION</scope>
</reference>
<name>A0A2K1JYU5_PHYPA</name>
<proteinExistence type="predicted"/>
<dbReference type="EMBL" id="ABEU02000010">
    <property type="protein sequence ID" value="PNR46699.1"/>
    <property type="molecule type" value="Genomic_DNA"/>
</dbReference>
<evidence type="ECO:0000313" key="3">
    <source>
        <dbReference type="Proteomes" id="UP000006727"/>
    </source>
</evidence>
<organism evidence="1">
    <name type="scientific">Physcomitrium patens</name>
    <name type="common">Spreading-leaved earth moss</name>
    <name type="synonym">Physcomitrella patens</name>
    <dbReference type="NCBI Taxonomy" id="3218"/>
    <lineage>
        <taxon>Eukaryota</taxon>
        <taxon>Viridiplantae</taxon>
        <taxon>Streptophyta</taxon>
        <taxon>Embryophyta</taxon>
        <taxon>Bryophyta</taxon>
        <taxon>Bryophytina</taxon>
        <taxon>Bryopsida</taxon>
        <taxon>Funariidae</taxon>
        <taxon>Funariales</taxon>
        <taxon>Funariaceae</taxon>
        <taxon>Physcomitrium</taxon>
    </lineage>
</organism>
<reference evidence="1 3" key="2">
    <citation type="journal article" date="2018" name="Plant J.">
        <title>The Physcomitrella patens chromosome-scale assembly reveals moss genome structure and evolution.</title>
        <authorList>
            <person name="Lang D."/>
            <person name="Ullrich K.K."/>
            <person name="Murat F."/>
            <person name="Fuchs J."/>
            <person name="Jenkins J."/>
            <person name="Haas F.B."/>
            <person name="Piednoel M."/>
            <person name="Gundlach H."/>
            <person name="Van Bel M."/>
            <person name="Meyberg R."/>
            <person name="Vives C."/>
            <person name="Morata J."/>
            <person name="Symeonidi A."/>
            <person name="Hiss M."/>
            <person name="Muchero W."/>
            <person name="Kamisugi Y."/>
            <person name="Saleh O."/>
            <person name="Blanc G."/>
            <person name="Decker E.L."/>
            <person name="van Gessel N."/>
            <person name="Grimwood J."/>
            <person name="Hayes R.D."/>
            <person name="Graham S.W."/>
            <person name="Gunter L.E."/>
            <person name="McDaniel S.F."/>
            <person name="Hoernstein S.N.W."/>
            <person name="Larsson A."/>
            <person name="Li F.W."/>
            <person name="Perroud P.F."/>
            <person name="Phillips J."/>
            <person name="Ranjan P."/>
            <person name="Rokshar D.S."/>
            <person name="Rothfels C.J."/>
            <person name="Schneider L."/>
            <person name="Shu S."/>
            <person name="Stevenson D.W."/>
            <person name="Thummler F."/>
            <person name="Tillich M."/>
            <person name="Villarreal Aguilar J.C."/>
            <person name="Widiez T."/>
            <person name="Wong G.K."/>
            <person name="Wymore A."/>
            <person name="Zhang Y."/>
            <person name="Zimmer A.D."/>
            <person name="Quatrano R.S."/>
            <person name="Mayer K.F.X."/>
            <person name="Goodstein D."/>
            <person name="Casacuberta J.M."/>
            <person name="Vandepoele K."/>
            <person name="Reski R."/>
            <person name="Cuming A.C."/>
            <person name="Tuskan G.A."/>
            <person name="Maumus F."/>
            <person name="Salse J."/>
            <person name="Schmutz J."/>
            <person name="Rensing S.A."/>
        </authorList>
    </citation>
    <scope>NUCLEOTIDE SEQUENCE [LARGE SCALE GENOMIC DNA]</scope>
    <source>
        <strain evidence="2 3">cv. Gransden 2004</strain>
    </source>
</reference>
<evidence type="ECO:0000313" key="2">
    <source>
        <dbReference type="EnsemblPlants" id="PAC:32900216.CDS.1"/>
    </source>
</evidence>
<reference evidence="1 3" key="1">
    <citation type="journal article" date="2008" name="Science">
        <title>The Physcomitrella genome reveals evolutionary insights into the conquest of land by plants.</title>
        <authorList>
            <person name="Rensing S."/>
            <person name="Lang D."/>
            <person name="Zimmer A."/>
            <person name="Terry A."/>
            <person name="Salamov A."/>
            <person name="Shapiro H."/>
            <person name="Nishiyama T."/>
            <person name="Perroud P.-F."/>
            <person name="Lindquist E."/>
            <person name="Kamisugi Y."/>
            <person name="Tanahashi T."/>
            <person name="Sakakibara K."/>
            <person name="Fujita T."/>
            <person name="Oishi K."/>
            <person name="Shin-I T."/>
            <person name="Kuroki Y."/>
            <person name="Toyoda A."/>
            <person name="Suzuki Y."/>
            <person name="Hashimoto A."/>
            <person name="Yamaguchi K."/>
            <person name="Sugano A."/>
            <person name="Kohara Y."/>
            <person name="Fujiyama A."/>
            <person name="Anterola A."/>
            <person name="Aoki S."/>
            <person name="Ashton N."/>
            <person name="Barbazuk W.B."/>
            <person name="Barker E."/>
            <person name="Bennetzen J."/>
            <person name="Bezanilla M."/>
            <person name="Blankenship R."/>
            <person name="Cho S.H."/>
            <person name="Dutcher S."/>
            <person name="Estelle M."/>
            <person name="Fawcett J.A."/>
            <person name="Gundlach H."/>
            <person name="Hanada K."/>
            <person name="Heyl A."/>
            <person name="Hicks K.A."/>
            <person name="Hugh J."/>
            <person name="Lohr M."/>
            <person name="Mayer K."/>
            <person name="Melkozernov A."/>
            <person name="Murata T."/>
            <person name="Nelson D."/>
            <person name="Pils B."/>
            <person name="Prigge M."/>
            <person name="Reiss B."/>
            <person name="Renner T."/>
            <person name="Rombauts S."/>
            <person name="Rushton P."/>
            <person name="Sanderfoot A."/>
            <person name="Schween G."/>
            <person name="Shiu S.-H."/>
            <person name="Stueber K."/>
            <person name="Theodoulou F.L."/>
            <person name="Tu H."/>
            <person name="Van de Peer Y."/>
            <person name="Verrier P.J."/>
            <person name="Waters E."/>
            <person name="Wood A."/>
            <person name="Yang L."/>
            <person name="Cove D."/>
            <person name="Cuming A."/>
            <person name="Hasebe M."/>
            <person name="Lucas S."/>
            <person name="Mishler D.B."/>
            <person name="Reski R."/>
            <person name="Grigoriev I."/>
            <person name="Quatrano R.S."/>
            <person name="Boore J.L."/>
        </authorList>
    </citation>
    <scope>NUCLEOTIDE SEQUENCE [LARGE SCALE GENOMIC DNA]</scope>
    <source>
        <strain evidence="2 3">cv. Gransden 2004</strain>
    </source>
</reference>
<gene>
    <name evidence="1" type="ORF">PHYPA_013819</name>
</gene>
<protein>
    <submittedName>
        <fullName evidence="1 2">Uncharacterized protein</fullName>
    </submittedName>
</protein>
<evidence type="ECO:0000313" key="1">
    <source>
        <dbReference type="EMBL" id="PNR46699.1"/>
    </source>
</evidence>